<comment type="caution">
    <text evidence="1">The sequence shown here is derived from an EMBL/GenBank/DDBJ whole genome shotgun (WGS) entry which is preliminary data.</text>
</comment>
<evidence type="ECO:0000313" key="2">
    <source>
        <dbReference type="Proteomes" id="UP000050863"/>
    </source>
</evidence>
<dbReference type="EMBL" id="LLXZ01000053">
    <property type="protein sequence ID" value="KRR10949.1"/>
    <property type="molecule type" value="Genomic_DNA"/>
</dbReference>
<protein>
    <submittedName>
        <fullName evidence="1">Uncharacterized protein</fullName>
    </submittedName>
</protein>
<dbReference type="Proteomes" id="UP000050863">
    <property type="component" value="Unassembled WGS sequence"/>
</dbReference>
<dbReference type="OrthoDB" id="9782970at2"/>
<reference evidence="1 2" key="1">
    <citation type="submission" date="2014-03" db="EMBL/GenBank/DDBJ databases">
        <title>Bradyrhizobium valentinum sp. nov., isolated from effective nodules of Lupinus mariae-josephae, a lupine endemic of basic-lime soils in Eastern Spain.</title>
        <authorList>
            <person name="Duran D."/>
            <person name="Rey L."/>
            <person name="Navarro A."/>
            <person name="Busquets A."/>
            <person name="Imperial J."/>
            <person name="Ruiz-Argueso T."/>
        </authorList>
    </citation>
    <scope>NUCLEOTIDE SEQUENCE [LARGE SCALE GENOMIC DNA]</scope>
    <source>
        <strain evidence="1 2">PAC68</strain>
    </source>
</reference>
<evidence type="ECO:0000313" key="1">
    <source>
        <dbReference type="EMBL" id="KRR10949.1"/>
    </source>
</evidence>
<organism evidence="1 2">
    <name type="scientific">Bradyrhizobium jicamae</name>
    <dbReference type="NCBI Taxonomy" id="280332"/>
    <lineage>
        <taxon>Bacteria</taxon>
        <taxon>Pseudomonadati</taxon>
        <taxon>Pseudomonadota</taxon>
        <taxon>Alphaproteobacteria</taxon>
        <taxon>Hyphomicrobiales</taxon>
        <taxon>Nitrobacteraceae</taxon>
        <taxon>Bradyrhizobium</taxon>
    </lineage>
</organism>
<accession>A0A0R3LZA6</accession>
<gene>
    <name evidence="1" type="ORF">CQ12_41035</name>
</gene>
<keyword evidence="2" id="KW-1185">Reference proteome</keyword>
<sequence length="78" mass="8267">MSLIGTALFNSFRSVARSDFCVGGTREIFMSTIDVDSVGKMAFPILPILVAIAGRPFGRGEATEVDKSTPSRSGSEPL</sequence>
<dbReference type="STRING" id="280332.CQ12_41035"/>
<dbReference type="RefSeq" id="WP_057834839.1">
    <property type="nucleotide sequence ID" value="NZ_LLXZ01000053.1"/>
</dbReference>
<dbReference type="AlphaFoldDB" id="A0A0R3LZA6"/>
<proteinExistence type="predicted"/>
<name>A0A0R3LZA6_9BRAD</name>